<sequence>TTTDTRINSASTKLREKWCPPAYAHNTWLPPNITDTGTSHYGQDGSGTNVSKEVAGDDGVNGAFVGYSGTVSTETRKGDFDGLIGGEIVDAEKGTEVLYVEEFLDGIKGSGVG</sequence>
<gene>
    <name evidence="2" type="ORF">H5410_009925</name>
</gene>
<reference evidence="2 3" key="1">
    <citation type="submission" date="2020-09" db="EMBL/GenBank/DDBJ databases">
        <title>De no assembly of potato wild relative species, Solanum commersonii.</title>
        <authorList>
            <person name="Cho K."/>
        </authorList>
    </citation>
    <scope>NUCLEOTIDE SEQUENCE [LARGE SCALE GENOMIC DNA]</scope>
    <source>
        <strain evidence="2">LZ3.2</strain>
        <tissue evidence="2">Leaf</tissue>
    </source>
</reference>
<dbReference type="AlphaFoldDB" id="A0A9J6AK58"/>
<dbReference type="Proteomes" id="UP000824120">
    <property type="component" value="Chromosome 2"/>
</dbReference>
<evidence type="ECO:0000313" key="3">
    <source>
        <dbReference type="Proteomes" id="UP000824120"/>
    </source>
</evidence>
<feature type="region of interest" description="Disordered" evidence="1">
    <location>
        <begin position="28"/>
        <end position="54"/>
    </location>
</feature>
<keyword evidence="3" id="KW-1185">Reference proteome</keyword>
<feature type="compositionally biased region" description="Polar residues" evidence="1">
    <location>
        <begin position="33"/>
        <end position="51"/>
    </location>
</feature>
<evidence type="ECO:0000256" key="1">
    <source>
        <dbReference type="SAM" id="MobiDB-lite"/>
    </source>
</evidence>
<comment type="caution">
    <text evidence="2">The sequence shown here is derived from an EMBL/GenBank/DDBJ whole genome shotgun (WGS) entry which is preliminary data.</text>
</comment>
<organism evidence="2 3">
    <name type="scientific">Solanum commersonii</name>
    <name type="common">Commerson's wild potato</name>
    <name type="synonym">Commerson's nightshade</name>
    <dbReference type="NCBI Taxonomy" id="4109"/>
    <lineage>
        <taxon>Eukaryota</taxon>
        <taxon>Viridiplantae</taxon>
        <taxon>Streptophyta</taxon>
        <taxon>Embryophyta</taxon>
        <taxon>Tracheophyta</taxon>
        <taxon>Spermatophyta</taxon>
        <taxon>Magnoliopsida</taxon>
        <taxon>eudicotyledons</taxon>
        <taxon>Gunneridae</taxon>
        <taxon>Pentapetalae</taxon>
        <taxon>asterids</taxon>
        <taxon>lamiids</taxon>
        <taxon>Solanales</taxon>
        <taxon>Solanaceae</taxon>
        <taxon>Solanoideae</taxon>
        <taxon>Solaneae</taxon>
        <taxon>Solanum</taxon>
    </lineage>
</organism>
<evidence type="ECO:0000313" key="2">
    <source>
        <dbReference type="EMBL" id="KAG5624707.1"/>
    </source>
</evidence>
<feature type="non-terminal residue" evidence="2">
    <location>
        <position position="1"/>
    </location>
</feature>
<accession>A0A9J6AK58</accession>
<protein>
    <submittedName>
        <fullName evidence="2">Uncharacterized protein</fullName>
    </submittedName>
</protein>
<proteinExistence type="predicted"/>
<name>A0A9J6AK58_SOLCO</name>
<dbReference type="EMBL" id="JACXVP010000002">
    <property type="protein sequence ID" value="KAG5624707.1"/>
    <property type="molecule type" value="Genomic_DNA"/>
</dbReference>